<name>A0A6H2C5W9_DOLFA</name>
<dbReference type="GO" id="GO:0003677">
    <property type="term" value="F:DNA binding"/>
    <property type="evidence" value="ECO:0007669"/>
    <property type="project" value="UniProtKB-UniRule"/>
</dbReference>
<reference evidence="4 5" key="2">
    <citation type="submission" date="2020-04" db="EMBL/GenBank/DDBJ databases">
        <authorList>
            <person name="Fomenkov A."/>
            <person name="Anton B.P."/>
            <person name="Roberts R.J."/>
        </authorList>
    </citation>
    <scope>NUCLEOTIDE SEQUENCE [LARGE SCALE GENOMIC DNA]</scope>
    <source>
        <strain evidence="4 5">CCAP 1403/13f</strain>
        <plasmid evidence="5">pafl69</plasmid>
    </source>
</reference>
<dbReference type="KEGG" id="dfs:HGD76_24550"/>
<keyword evidence="4" id="KW-0614">Plasmid</keyword>
<keyword evidence="1 2" id="KW-0238">DNA-binding</keyword>
<dbReference type="InterPro" id="IPR004107">
    <property type="entry name" value="Integrase_SAM-like_N"/>
</dbReference>
<dbReference type="RefSeq" id="WP_168697579.1">
    <property type="nucleotide sequence ID" value="NZ_CP051207.1"/>
</dbReference>
<dbReference type="Proteomes" id="UP000502433">
    <property type="component" value="Plasmid pAfl69"/>
</dbReference>
<evidence type="ECO:0000259" key="3">
    <source>
        <dbReference type="PROSITE" id="PS51900"/>
    </source>
</evidence>
<dbReference type="GO" id="GO:0015074">
    <property type="term" value="P:DNA integration"/>
    <property type="evidence" value="ECO:0007669"/>
    <property type="project" value="InterPro"/>
</dbReference>
<geneLocation type="plasmid" evidence="5">
    <name>pafl69</name>
</geneLocation>
<evidence type="ECO:0000313" key="4">
    <source>
        <dbReference type="EMBL" id="QJB47235.1"/>
    </source>
</evidence>
<dbReference type="PROSITE" id="PS51900">
    <property type="entry name" value="CB"/>
    <property type="match status" value="1"/>
</dbReference>
<proteinExistence type="predicted"/>
<gene>
    <name evidence="4" type="ORF">HGD76_24550</name>
</gene>
<sequence length="132" mass="15593">MSDFDKEVAKIQKYNQPILEGFYTWLQQAGLSRKTIKQHLGNIHFFADYLFYYEPFKKIDEADDQDVSSFLLDYFPRKAMWASESSTKSYMTSFKKFFSYMVETQKISPEIEAEVKETIKEGKQDFLDAVSE</sequence>
<dbReference type="Pfam" id="PF13495">
    <property type="entry name" value="Phage_int_SAM_4"/>
    <property type="match status" value="1"/>
</dbReference>
<dbReference type="InterPro" id="IPR010998">
    <property type="entry name" value="Integrase_recombinase_N"/>
</dbReference>
<dbReference type="Gene3D" id="1.10.150.130">
    <property type="match status" value="1"/>
</dbReference>
<accession>A0A6H2C5W9</accession>
<protein>
    <submittedName>
        <fullName evidence="4">Site-specific integrase</fullName>
    </submittedName>
</protein>
<evidence type="ECO:0000256" key="1">
    <source>
        <dbReference type="ARBA" id="ARBA00023125"/>
    </source>
</evidence>
<dbReference type="AlphaFoldDB" id="A0A6H2C5W9"/>
<dbReference type="InterPro" id="IPR044068">
    <property type="entry name" value="CB"/>
</dbReference>
<feature type="domain" description="Core-binding (CB)" evidence="3">
    <location>
        <begin position="13"/>
        <end position="102"/>
    </location>
</feature>
<reference evidence="4 5" key="1">
    <citation type="submission" date="2020-04" db="EMBL/GenBank/DDBJ databases">
        <title>Genome-Wide Identification of 5-Methylcytosine Sites in Bacterial Genomes By High-Throughput Sequencing of MspJI Restriction Fragments.</title>
        <authorList>
            <person name="Wu V."/>
        </authorList>
    </citation>
    <scope>NUCLEOTIDE SEQUENCE [LARGE SCALE GENOMIC DNA]</scope>
    <source>
        <strain evidence="4 5">CCAP 1403/13f</strain>
        <plasmid evidence="5">pafl69</plasmid>
    </source>
</reference>
<evidence type="ECO:0000313" key="5">
    <source>
        <dbReference type="Proteomes" id="UP000502433"/>
    </source>
</evidence>
<dbReference type="EMBL" id="CP051207">
    <property type="protein sequence ID" value="QJB47235.1"/>
    <property type="molecule type" value="Genomic_DNA"/>
</dbReference>
<organism evidence="4 5">
    <name type="scientific">Dolichospermum flos-aquae CCAP 1403/13F</name>
    <dbReference type="NCBI Taxonomy" id="315271"/>
    <lineage>
        <taxon>Bacteria</taxon>
        <taxon>Bacillati</taxon>
        <taxon>Cyanobacteriota</taxon>
        <taxon>Cyanophyceae</taxon>
        <taxon>Nostocales</taxon>
        <taxon>Aphanizomenonaceae</taxon>
        <taxon>Dolichospermum</taxon>
    </lineage>
</organism>
<evidence type="ECO:0000256" key="2">
    <source>
        <dbReference type="PROSITE-ProRule" id="PRU01248"/>
    </source>
</evidence>